<dbReference type="eggNOG" id="COG1403">
    <property type="taxonomic scope" value="Bacteria"/>
</dbReference>
<dbReference type="STRING" id="1220589.CD32_01230"/>
<accession>A0A0A3IZ59</accession>
<sequence>MPEYKTTEQKRKFYKSKEWRTLRERILKEQNYECQECKRLGLVKLHDPTKHKSLDIDHVNEIETHPELALEPSNLRVLCIPHHNAKHGRYQRKPNKWEADERW</sequence>
<dbReference type="GO" id="GO:0003676">
    <property type="term" value="F:nucleic acid binding"/>
    <property type="evidence" value="ECO:0007669"/>
    <property type="project" value="InterPro"/>
</dbReference>
<proteinExistence type="inferred from homology"/>
<dbReference type="PANTHER" id="PTHR41286:SF1">
    <property type="entry name" value="HNH NUCLEASE YAJD-RELATED"/>
    <property type="match status" value="1"/>
</dbReference>
<dbReference type="Pfam" id="PF01844">
    <property type="entry name" value="HNH"/>
    <property type="match status" value="1"/>
</dbReference>
<dbReference type="OrthoDB" id="9811997at2"/>
<dbReference type="AlphaFoldDB" id="A0A0A3IZ59"/>
<reference evidence="6 7" key="1">
    <citation type="submission" date="2014-02" db="EMBL/GenBank/DDBJ databases">
        <title>Draft genome sequence of Lysinibacillus odysseyi NBRC 100172.</title>
        <authorList>
            <person name="Zhang F."/>
            <person name="Wang G."/>
            <person name="Zhang L."/>
        </authorList>
    </citation>
    <scope>NUCLEOTIDE SEQUENCE [LARGE SCALE GENOMIC DNA]</scope>
    <source>
        <strain evidence="6 7">NBRC 100172</strain>
    </source>
</reference>
<evidence type="ECO:0000259" key="5">
    <source>
        <dbReference type="Pfam" id="PF01844"/>
    </source>
</evidence>
<dbReference type="EMBL" id="JPVP01000037">
    <property type="protein sequence ID" value="KGR88715.1"/>
    <property type="molecule type" value="Genomic_DNA"/>
</dbReference>
<comment type="caution">
    <text evidence="6">The sequence shown here is derived from an EMBL/GenBank/DDBJ whole genome shotgun (WGS) entry which is preliminary data.</text>
</comment>
<protein>
    <recommendedName>
        <fullName evidence="4">Putative HNH nuclease YajD</fullName>
    </recommendedName>
</protein>
<dbReference type="Proteomes" id="UP000030437">
    <property type="component" value="Unassembled WGS sequence"/>
</dbReference>
<dbReference type="GO" id="GO:0008270">
    <property type="term" value="F:zinc ion binding"/>
    <property type="evidence" value="ECO:0007669"/>
    <property type="project" value="InterPro"/>
</dbReference>
<dbReference type="GO" id="GO:0016787">
    <property type="term" value="F:hydrolase activity"/>
    <property type="evidence" value="ECO:0007669"/>
    <property type="project" value="UniProtKB-KW"/>
</dbReference>
<evidence type="ECO:0000256" key="4">
    <source>
        <dbReference type="ARBA" id="ARBA00040194"/>
    </source>
</evidence>
<dbReference type="GO" id="GO:0005829">
    <property type="term" value="C:cytosol"/>
    <property type="evidence" value="ECO:0007669"/>
    <property type="project" value="TreeGrafter"/>
</dbReference>
<organism evidence="6 7">
    <name type="scientific">Lysinibacillus odysseyi 34hs-1 = NBRC 100172</name>
    <dbReference type="NCBI Taxonomy" id="1220589"/>
    <lineage>
        <taxon>Bacteria</taxon>
        <taxon>Bacillati</taxon>
        <taxon>Bacillota</taxon>
        <taxon>Bacilli</taxon>
        <taxon>Bacillales</taxon>
        <taxon>Bacillaceae</taxon>
        <taxon>Lysinibacillus</taxon>
    </lineage>
</organism>
<dbReference type="PANTHER" id="PTHR41286">
    <property type="entry name" value="HNH NUCLEASE YAJD-RELATED"/>
    <property type="match status" value="1"/>
</dbReference>
<keyword evidence="1" id="KW-0540">Nuclease</keyword>
<evidence type="ECO:0000313" key="6">
    <source>
        <dbReference type="EMBL" id="KGR88715.1"/>
    </source>
</evidence>
<comment type="similarity">
    <text evidence="3">Belongs to the HNH nuclease family.</text>
</comment>
<gene>
    <name evidence="6" type="ORF">CD32_01230</name>
</gene>
<keyword evidence="2" id="KW-0378">Hydrolase</keyword>
<evidence type="ECO:0000256" key="2">
    <source>
        <dbReference type="ARBA" id="ARBA00022801"/>
    </source>
</evidence>
<evidence type="ECO:0000256" key="1">
    <source>
        <dbReference type="ARBA" id="ARBA00022722"/>
    </source>
</evidence>
<evidence type="ECO:0000313" key="7">
    <source>
        <dbReference type="Proteomes" id="UP000030437"/>
    </source>
</evidence>
<keyword evidence="7" id="KW-1185">Reference proteome</keyword>
<feature type="domain" description="HNH" evidence="5">
    <location>
        <begin position="34"/>
        <end position="88"/>
    </location>
</feature>
<dbReference type="InterPro" id="IPR002711">
    <property type="entry name" value="HNH"/>
</dbReference>
<dbReference type="GO" id="GO:0004519">
    <property type="term" value="F:endonuclease activity"/>
    <property type="evidence" value="ECO:0007669"/>
    <property type="project" value="InterPro"/>
</dbReference>
<name>A0A0A3IZ59_9BACI</name>
<evidence type="ECO:0000256" key="3">
    <source>
        <dbReference type="ARBA" id="ARBA00038412"/>
    </source>
</evidence>
<dbReference type="RefSeq" id="WP_036150361.1">
    <property type="nucleotide sequence ID" value="NZ_AVCX01000026.1"/>
</dbReference>
<dbReference type="Gene3D" id="1.10.30.50">
    <property type="match status" value="1"/>
</dbReference>